<dbReference type="EMBL" id="GBRH01208868">
    <property type="protein sequence ID" value="JAD89027.1"/>
    <property type="molecule type" value="Transcribed_RNA"/>
</dbReference>
<reference evidence="1" key="1">
    <citation type="submission" date="2014-09" db="EMBL/GenBank/DDBJ databases">
        <authorList>
            <person name="Magalhaes I.L.F."/>
            <person name="Oliveira U."/>
            <person name="Santos F.R."/>
            <person name="Vidigal T.H.D.A."/>
            <person name="Brescovit A.D."/>
            <person name="Santos A.J."/>
        </authorList>
    </citation>
    <scope>NUCLEOTIDE SEQUENCE</scope>
    <source>
        <tissue evidence="1">Shoot tissue taken approximately 20 cm above the soil surface</tissue>
    </source>
</reference>
<organism evidence="1">
    <name type="scientific">Arundo donax</name>
    <name type="common">Giant reed</name>
    <name type="synonym">Donax arundinaceus</name>
    <dbReference type="NCBI Taxonomy" id="35708"/>
    <lineage>
        <taxon>Eukaryota</taxon>
        <taxon>Viridiplantae</taxon>
        <taxon>Streptophyta</taxon>
        <taxon>Embryophyta</taxon>
        <taxon>Tracheophyta</taxon>
        <taxon>Spermatophyta</taxon>
        <taxon>Magnoliopsida</taxon>
        <taxon>Liliopsida</taxon>
        <taxon>Poales</taxon>
        <taxon>Poaceae</taxon>
        <taxon>PACMAD clade</taxon>
        <taxon>Arundinoideae</taxon>
        <taxon>Arundineae</taxon>
        <taxon>Arundo</taxon>
    </lineage>
</organism>
<name>A0A0A9DZ55_ARUDO</name>
<protein>
    <submittedName>
        <fullName evidence="1">Uncharacterized protein</fullName>
    </submittedName>
</protein>
<evidence type="ECO:0000313" key="1">
    <source>
        <dbReference type="EMBL" id="JAD89027.1"/>
    </source>
</evidence>
<proteinExistence type="predicted"/>
<reference evidence="1" key="2">
    <citation type="journal article" date="2015" name="Data Brief">
        <title>Shoot transcriptome of the giant reed, Arundo donax.</title>
        <authorList>
            <person name="Barrero R.A."/>
            <person name="Guerrero F.D."/>
            <person name="Moolhuijzen P."/>
            <person name="Goolsby J.A."/>
            <person name="Tidwell J."/>
            <person name="Bellgard S.E."/>
            <person name="Bellgard M.I."/>
        </authorList>
    </citation>
    <scope>NUCLEOTIDE SEQUENCE</scope>
    <source>
        <tissue evidence="1">Shoot tissue taken approximately 20 cm above the soil surface</tissue>
    </source>
</reference>
<sequence>MLFLLATWLRDAKQEDGLDDGAGMHKCGVALLVCGGTCLGS</sequence>
<accession>A0A0A9DZ55</accession>
<dbReference type="AlphaFoldDB" id="A0A0A9DZ55"/>